<dbReference type="InterPro" id="IPR006362">
    <property type="entry name" value="Cbl_synth_CobM/CibF"/>
</dbReference>
<sequence length="409" mass="44357">MVTGRISFIGAGPGAADLITVRGAKRIAEADIVVWAASLVTPECVQEHARSDTELVDSSRLTHEQAVEIYRRAERDKLNVARVHSGDPSLWGAVQEQYDAAVRMNVEVEIVPGVPAFSAAAAAIGRELTVPEVAQSLVLTRLEGGKTPMPDGEKVREFAKHGTTMALFLSAARTGQLVEELRAGGYPDDTPVLVAYKVTWPDELLVRSTLGELEADCKKHKLWRHTLFIIGKGLTAGGTRSHLYHAGHFHTYRKADKEARRALRAERATRRTETPREQPEESDPNKLRESDAAWWAVRDWQETARGAARFGANRTIPIHQVDESQSQLFVAEEAAEPEAVAPQQESTATATRTTGATRKSTGAAKSSAAKSGTAKSGATKRKAPAKPASAKSKQPAKRKPAAKPDEQSE</sequence>
<dbReference type="InterPro" id="IPR003043">
    <property type="entry name" value="Uropor_MeTrfase_CS"/>
</dbReference>
<dbReference type="Proteomes" id="UP001327093">
    <property type="component" value="Unassembled WGS sequence"/>
</dbReference>
<evidence type="ECO:0000313" key="10">
    <source>
        <dbReference type="Proteomes" id="UP001327093"/>
    </source>
</evidence>
<dbReference type="InterPro" id="IPR014776">
    <property type="entry name" value="4pyrrole_Mease_sub2"/>
</dbReference>
<keyword evidence="6" id="KW-0949">S-adenosyl-L-methionine</keyword>
<feature type="region of interest" description="Disordered" evidence="7">
    <location>
        <begin position="333"/>
        <end position="409"/>
    </location>
</feature>
<feature type="domain" description="Tetrapyrrole methylase" evidence="8">
    <location>
        <begin position="6"/>
        <end position="213"/>
    </location>
</feature>
<gene>
    <name evidence="9" type="primary">cobM</name>
    <name evidence="9" type="ORF">R4I43_05820</name>
</gene>
<evidence type="ECO:0000256" key="3">
    <source>
        <dbReference type="ARBA" id="ARBA00022573"/>
    </source>
</evidence>
<feature type="compositionally biased region" description="Low complexity" evidence="7">
    <location>
        <begin position="337"/>
        <end position="377"/>
    </location>
</feature>
<evidence type="ECO:0000256" key="4">
    <source>
        <dbReference type="ARBA" id="ARBA00022603"/>
    </source>
</evidence>
<evidence type="ECO:0000313" key="9">
    <source>
        <dbReference type="EMBL" id="MEB3366914.1"/>
    </source>
</evidence>
<dbReference type="EMBL" id="JAWLNX010000003">
    <property type="protein sequence ID" value="MEB3366914.1"/>
    <property type="molecule type" value="Genomic_DNA"/>
</dbReference>
<dbReference type="InterPro" id="IPR000878">
    <property type="entry name" value="4pyrrol_Mease"/>
</dbReference>
<comment type="pathway">
    <text evidence="1">Cofactor biosynthesis; adenosylcobalamin biosynthesis.</text>
</comment>
<name>A0ABU6A6B4_9PSEU</name>
<dbReference type="EC" id="2.1.1.133" evidence="9"/>
<dbReference type="NCBIfam" id="TIGR01465">
    <property type="entry name" value="cobM_cbiF"/>
    <property type="match status" value="1"/>
</dbReference>
<dbReference type="InterPro" id="IPR014777">
    <property type="entry name" value="4pyrrole_Mease_sub1"/>
</dbReference>
<feature type="region of interest" description="Disordered" evidence="7">
    <location>
        <begin position="255"/>
        <end position="289"/>
    </location>
</feature>
<dbReference type="CDD" id="cd11641">
    <property type="entry name" value="Precorrin-4_C11-MT"/>
    <property type="match status" value="1"/>
</dbReference>
<evidence type="ECO:0000256" key="7">
    <source>
        <dbReference type="SAM" id="MobiDB-lite"/>
    </source>
</evidence>
<dbReference type="PROSITE" id="PS00839">
    <property type="entry name" value="SUMT_1"/>
    <property type="match status" value="1"/>
</dbReference>
<keyword evidence="3" id="KW-0169">Cobalamin biosynthesis</keyword>
<dbReference type="InterPro" id="IPR050161">
    <property type="entry name" value="Siro_Cobalamin_biosynth"/>
</dbReference>
<organism evidence="9 10">
    <name type="scientific">Saccharopolyspora mangrovi</name>
    <dbReference type="NCBI Taxonomy" id="3082379"/>
    <lineage>
        <taxon>Bacteria</taxon>
        <taxon>Bacillati</taxon>
        <taxon>Actinomycetota</taxon>
        <taxon>Actinomycetes</taxon>
        <taxon>Pseudonocardiales</taxon>
        <taxon>Pseudonocardiaceae</taxon>
        <taxon>Saccharopolyspora</taxon>
    </lineage>
</organism>
<keyword evidence="4 9" id="KW-0489">Methyltransferase</keyword>
<evidence type="ECO:0000259" key="8">
    <source>
        <dbReference type="Pfam" id="PF00590"/>
    </source>
</evidence>
<evidence type="ECO:0000256" key="6">
    <source>
        <dbReference type="ARBA" id="ARBA00022691"/>
    </source>
</evidence>
<evidence type="ECO:0000256" key="1">
    <source>
        <dbReference type="ARBA" id="ARBA00004953"/>
    </source>
</evidence>
<dbReference type="PANTHER" id="PTHR45790:SF4">
    <property type="entry name" value="COBALT-PRECORRIN-4 C(11)-METHYLTRANSFERASE"/>
    <property type="match status" value="1"/>
</dbReference>
<keyword evidence="10" id="KW-1185">Reference proteome</keyword>
<comment type="similarity">
    <text evidence="2">Belongs to the precorrin methyltransferase family.</text>
</comment>
<dbReference type="Gene3D" id="3.30.950.10">
    <property type="entry name" value="Methyltransferase, Cobalt-precorrin-4 Transmethylase, Domain 2"/>
    <property type="match status" value="1"/>
</dbReference>
<protein>
    <submittedName>
        <fullName evidence="9">Precorrin-4 C(11)-methyltransferase</fullName>
        <ecNumber evidence="9">2.1.1.133</ecNumber>
    </submittedName>
</protein>
<accession>A0ABU6A6B4</accession>
<dbReference type="RefSeq" id="WP_324264476.1">
    <property type="nucleotide sequence ID" value="NZ_JAWLNX010000003.1"/>
</dbReference>
<dbReference type="InterPro" id="IPR035996">
    <property type="entry name" value="4pyrrol_Methylase_sf"/>
</dbReference>
<evidence type="ECO:0000256" key="2">
    <source>
        <dbReference type="ARBA" id="ARBA00005879"/>
    </source>
</evidence>
<comment type="caution">
    <text evidence="9">The sequence shown here is derived from an EMBL/GenBank/DDBJ whole genome shotgun (WGS) entry which is preliminary data.</text>
</comment>
<dbReference type="GO" id="GO:0032259">
    <property type="term" value="P:methylation"/>
    <property type="evidence" value="ECO:0007669"/>
    <property type="project" value="UniProtKB-KW"/>
</dbReference>
<reference evidence="9 10" key="1">
    <citation type="submission" date="2023-10" db="EMBL/GenBank/DDBJ databases">
        <title>Saccharopolyspora sp. nov., isolated from mangrove soil.</title>
        <authorList>
            <person name="Lu Y."/>
            <person name="Liu W."/>
        </authorList>
    </citation>
    <scope>NUCLEOTIDE SEQUENCE [LARGE SCALE GENOMIC DNA]</scope>
    <source>
        <strain evidence="9 10">S2-29</strain>
    </source>
</reference>
<keyword evidence="5 9" id="KW-0808">Transferase</keyword>
<dbReference type="Pfam" id="PF00590">
    <property type="entry name" value="TP_methylase"/>
    <property type="match status" value="1"/>
</dbReference>
<dbReference type="GO" id="GO:0046026">
    <property type="term" value="F:precorrin-4 C11-methyltransferase activity"/>
    <property type="evidence" value="ECO:0007669"/>
    <property type="project" value="UniProtKB-EC"/>
</dbReference>
<dbReference type="PANTHER" id="PTHR45790">
    <property type="entry name" value="SIROHEME SYNTHASE-RELATED"/>
    <property type="match status" value="1"/>
</dbReference>
<proteinExistence type="inferred from homology"/>
<dbReference type="SUPFAM" id="SSF53790">
    <property type="entry name" value="Tetrapyrrole methylase"/>
    <property type="match status" value="1"/>
</dbReference>
<evidence type="ECO:0000256" key="5">
    <source>
        <dbReference type="ARBA" id="ARBA00022679"/>
    </source>
</evidence>
<dbReference type="Gene3D" id="3.40.1010.10">
    <property type="entry name" value="Cobalt-precorrin-4 Transmethylase, Domain 1"/>
    <property type="match status" value="1"/>
</dbReference>